<evidence type="ECO:0000313" key="2">
    <source>
        <dbReference type="EMBL" id="CAH0376616.1"/>
    </source>
</evidence>
<organism evidence="2 3">
    <name type="scientific">Pelagomonas calceolata</name>
    <dbReference type="NCBI Taxonomy" id="35677"/>
    <lineage>
        <taxon>Eukaryota</taxon>
        <taxon>Sar</taxon>
        <taxon>Stramenopiles</taxon>
        <taxon>Ochrophyta</taxon>
        <taxon>Pelagophyceae</taxon>
        <taxon>Pelagomonadales</taxon>
        <taxon>Pelagomonadaceae</taxon>
        <taxon>Pelagomonas</taxon>
    </lineage>
</organism>
<dbReference type="OrthoDB" id="438431at2759"/>
<gene>
    <name evidence="2" type="ORF">PECAL_5P12180</name>
</gene>
<dbReference type="PANTHER" id="PTHR46332:SF5">
    <property type="entry name" value="ASPARTATE BETA-HYDROXYLASE DOMAIN CONTAINING 2"/>
    <property type="match status" value="1"/>
</dbReference>
<comment type="similarity">
    <text evidence="1">Belongs to the aspartyl/asparaginyl beta-hydroxylase family.</text>
</comment>
<dbReference type="InterPro" id="IPR051821">
    <property type="entry name" value="Asp/Asn_beta-hydroxylase"/>
</dbReference>
<dbReference type="Proteomes" id="UP000789595">
    <property type="component" value="Unassembled WGS sequence"/>
</dbReference>
<evidence type="ECO:0000256" key="1">
    <source>
        <dbReference type="ARBA" id="ARBA00007730"/>
    </source>
</evidence>
<evidence type="ECO:0008006" key="4">
    <source>
        <dbReference type="Google" id="ProtNLM"/>
    </source>
</evidence>
<sequence>MLTAALLSSYAAIDAAFWADVDSRVGAAATPRFRQYCANFRDAWAAEAAPDPAASALDDEVARPSLLDTGQFVARHAGAFPGLTARPFWDAREFPWLEPLVAAAPAMAAELASARGDAYDVAMAPGRAVDVFFEDGTSDTGTIDRRVESSCEDGTSDAGTIDGVDASTYDVRYADGEVERLDRSHVAPRGSAWLRKLRKRYPWPRALEATGFEHFSVARALASAELCGNQPVRRQRRRGAPKFDFHIGAEKGAFTATRAALRTCRDRAPAASRGGRFHQYGSPRFVGYSRHRPRSVLAAHSDLWNWCLTAHVPLQMPSTPRPGTRVDPPSLEAQAAVAPRHTRSGGAVAAMDRATYAEALWGEEGERVGSGAAGMIVAGEARPWTEPLVFDTSFVHSAYNDGDAPADYLHIDFYHPELTADERRALSIFQRCQGRWKKSRAALALAA</sequence>
<evidence type="ECO:0000313" key="3">
    <source>
        <dbReference type="Proteomes" id="UP000789595"/>
    </source>
</evidence>
<protein>
    <recommendedName>
        <fullName evidence="4">Aspartyl/asparaginy/proline hydroxylase domain-containing protein</fullName>
    </recommendedName>
</protein>
<proteinExistence type="inferred from homology"/>
<name>A0A8J2X5S3_9STRA</name>
<dbReference type="PANTHER" id="PTHR46332">
    <property type="entry name" value="ASPARTATE BETA-HYDROXYLASE DOMAIN-CONTAINING PROTEIN 2"/>
    <property type="match status" value="1"/>
</dbReference>
<keyword evidence="3" id="KW-1185">Reference proteome</keyword>
<dbReference type="GO" id="GO:0016020">
    <property type="term" value="C:membrane"/>
    <property type="evidence" value="ECO:0007669"/>
    <property type="project" value="TreeGrafter"/>
</dbReference>
<dbReference type="AlphaFoldDB" id="A0A8J2X5S3"/>
<dbReference type="InterPro" id="IPR027443">
    <property type="entry name" value="IPNS-like_sf"/>
</dbReference>
<comment type="caution">
    <text evidence="2">The sequence shown here is derived from an EMBL/GenBank/DDBJ whole genome shotgun (WGS) entry which is preliminary data.</text>
</comment>
<reference evidence="2" key="1">
    <citation type="submission" date="2021-11" db="EMBL/GenBank/DDBJ databases">
        <authorList>
            <consortium name="Genoscope - CEA"/>
            <person name="William W."/>
        </authorList>
    </citation>
    <scope>NUCLEOTIDE SEQUENCE</scope>
</reference>
<accession>A0A8J2X5S3</accession>
<dbReference type="Gene3D" id="2.60.120.330">
    <property type="entry name" value="B-lactam Antibiotic, Isopenicillin N Synthase, Chain"/>
    <property type="match status" value="1"/>
</dbReference>
<dbReference type="EMBL" id="CAKKNE010000005">
    <property type="protein sequence ID" value="CAH0376616.1"/>
    <property type="molecule type" value="Genomic_DNA"/>
</dbReference>